<name>A0A6M4G6D5_SPHYA</name>
<sequence length="340" mass="38289">MKKPFDLLREVARFGASQGVSLNDPAMPAAFGLHVDDSMKQAMSDPAFLQGLRAEAMFENLVTSLGEVMMIKPEDTGPLQSAVPMQAPDFRIVLKDGSNWLVEVKNVYVQNAFRQRRKILSRNYRRGLNNYSQATGGTLKLAVFWARWSIWTLIDPERLAPGDQDLTLDMMEAVKASEMAAVGDQTLALRAPLTLRLTMDPDRTSEIGEDGRVLVTIGKAQLFCDGKELLHPHDQQIAWTVMNYSDWETPDARAKVDGNRLISIEFESNPPELSYQGFEMAGSLSRMFAHYYAQRTMSGDEVVDINVPVQSEWFGSLRVSTGLGRMPLWRFLLQPNYEDF</sequence>
<dbReference type="Proteomes" id="UP000502611">
    <property type="component" value="Chromosome"/>
</dbReference>
<reference evidence="1 2" key="1">
    <citation type="submission" date="2020-04" db="EMBL/GenBank/DDBJ databases">
        <title>The Whole Genome Analysis of High salt-tolerant Sphingobium yanoikuyae YC-XJ2 with Aryl organophosphorus flame retardants (aryl-OPFRs)-degrading capacity and characteristics of Related phosphotriesterase.</title>
        <authorList>
            <person name="Li X."/>
        </authorList>
    </citation>
    <scope>NUCLEOTIDE SEQUENCE [LARGE SCALE GENOMIC DNA]</scope>
    <source>
        <strain evidence="1 2">YC-XJ2</strain>
    </source>
</reference>
<evidence type="ECO:0000313" key="1">
    <source>
        <dbReference type="EMBL" id="QJR02882.1"/>
    </source>
</evidence>
<evidence type="ECO:0000313" key="2">
    <source>
        <dbReference type="Proteomes" id="UP000502611"/>
    </source>
</evidence>
<evidence type="ECO:0008006" key="3">
    <source>
        <dbReference type="Google" id="ProtNLM"/>
    </source>
</evidence>
<dbReference type="AlphaFoldDB" id="A0A6M4G6D5"/>
<organism evidence="1 2">
    <name type="scientific">Sphingobium yanoikuyae</name>
    <name type="common">Sphingomonas yanoikuyae</name>
    <dbReference type="NCBI Taxonomy" id="13690"/>
    <lineage>
        <taxon>Bacteria</taxon>
        <taxon>Pseudomonadati</taxon>
        <taxon>Pseudomonadota</taxon>
        <taxon>Alphaproteobacteria</taxon>
        <taxon>Sphingomonadales</taxon>
        <taxon>Sphingomonadaceae</taxon>
        <taxon>Sphingobium</taxon>
    </lineage>
</organism>
<gene>
    <name evidence="1" type="ORF">HH800_12275</name>
</gene>
<proteinExistence type="predicted"/>
<dbReference type="RefSeq" id="WP_169861244.1">
    <property type="nucleotide sequence ID" value="NZ_CP053021.1"/>
</dbReference>
<protein>
    <recommendedName>
        <fullName evidence="3">Restriction endonuclease</fullName>
    </recommendedName>
</protein>
<dbReference type="EMBL" id="CP053021">
    <property type="protein sequence ID" value="QJR02882.1"/>
    <property type="molecule type" value="Genomic_DNA"/>
</dbReference>
<accession>A0A6M4G6D5</accession>